<feature type="domain" description="UspA" evidence="2">
    <location>
        <begin position="2"/>
        <end position="141"/>
    </location>
</feature>
<dbReference type="Gene3D" id="3.40.50.12370">
    <property type="match status" value="1"/>
</dbReference>
<dbReference type="PANTHER" id="PTHR46268">
    <property type="entry name" value="STRESS RESPONSE PROTEIN NHAX"/>
    <property type="match status" value="1"/>
</dbReference>
<dbReference type="OrthoDB" id="9804721at2"/>
<dbReference type="InterPro" id="IPR006016">
    <property type="entry name" value="UspA"/>
</dbReference>
<dbReference type="AlphaFoldDB" id="A0A5E7AKM0"/>
<comment type="similarity">
    <text evidence="1">Belongs to the universal stress protein A family.</text>
</comment>
<dbReference type="PRINTS" id="PR01438">
    <property type="entry name" value="UNVRSLSTRESS"/>
</dbReference>
<protein>
    <recommendedName>
        <fullName evidence="2">UspA domain-containing protein</fullName>
    </recommendedName>
</protein>
<dbReference type="Pfam" id="PF00582">
    <property type="entry name" value="Usp"/>
    <property type="match status" value="2"/>
</dbReference>
<proteinExistence type="inferred from homology"/>
<accession>A0A5E7AKM0</accession>
<evidence type="ECO:0000313" key="3">
    <source>
        <dbReference type="EMBL" id="VVN79586.1"/>
    </source>
</evidence>
<dbReference type="SUPFAM" id="SSF52402">
    <property type="entry name" value="Adenine nucleotide alpha hydrolases-like"/>
    <property type="match status" value="2"/>
</dbReference>
<reference evidence="3 4" key="1">
    <citation type="submission" date="2019-09" db="EMBL/GenBank/DDBJ databases">
        <authorList>
            <person name="Chandra G."/>
            <person name="Truman W A."/>
        </authorList>
    </citation>
    <scope>NUCLEOTIDE SEQUENCE [LARGE SCALE GENOMIC DNA]</scope>
    <source>
        <strain evidence="3">PS723</strain>
    </source>
</reference>
<organism evidence="3 4">
    <name type="scientific">Pseudomonas fluorescens</name>
    <dbReference type="NCBI Taxonomy" id="294"/>
    <lineage>
        <taxon>Bacteria</taxon>
        <taxon>Pseudomonadati</taxon>
        <taxon>Pseudomonadota</taxon>
        <taxon>Gammaproteobacteria</taxon>
        <taxon>Pseudomonadales</taxon>
        <taxon>Pseudomonadaceae</taxon>
        <taxon>Pseudomonas</taxon>
    </lineage>
</organism>
<feature type="domain" description="UspA" evidence="2">
    <location>
        <begin position="199"/>
        <end position="268"/>
    </location>
</feature>
<dbReference type="EMBL" id="CABVHY010000004">
    <property type="protein sequence ID" value="VVN79586.1"/>
    <property type="molecule type" value="Genomic_DNA"/>
</dbReference>
<evidence type="ECO:0000313" key="4">
    <source>
        <dbReference type="Proteomes" id="UP000379480"/>
    </source>
</evidence>
<dbReference type="CDD" id="cd00293">
    <property type="entry name" value="USP-like"/>
    <property type="match status" value="2"/>
</dbReference>
<name>A0A5E7AKM0_PSEFL</name>
<dbReference type="InterPro" id="IPR006015">
    <property type="entry name" value="Universal_stress_UspA"/>
</dbReference>
<sequence length="276" mass="30578">MTHILACIDSSNTSPAVCDYAAWASLNFVLPLTLLNVVERPAGVEIRPGSLAHVLEAMSLDEKRHEQALKQGLIMLQNARERAIADGVMQPELRQSDGELLGRLLEMETDMRWLVMGKHSSFCLRLNQLETIIHALHKPILLTPCSFNPPRSLMLAYDGSEDTHMGVKLLAASPVLTKLPVHLVMVAANTPKNLERLDAAGAILQIAGCDVRTAICGGRVELALQSYQTEHDIDLMVMGAFGHSRVRRFWFGSTTSRMIRATTRPLLFLPKSYLNM</sequence>
<dbReference type="RefSeq" id="WP_150802554.1">
    <property type="nucleotide sequence ID" value="NZ_CABVHY010000004.1"/>
</dbReference>
<dbReference type="PANTHER" id="PTHR46268:SF6">
    <property type="entry name" value="UNIVERSAL STRESS PROTEIN UP12"/>
    <property type="match status" value="1"/>
</dbReference>
<evidence type="ECO:0000256" key="1">
    <source>
        <dbReference type="ARBA" id="ARBA00008791"/>
    </source>
</evidence>
<evidence type="ECO:0000259" key="2">
    <source>
        <dbReference type="Pfam" id="PF00582"/>
    </source>
</evidence>
<dbReference type="Proteomes" id="UP000379480">
    <property type="component" value="Unassembled WGS sequence"/>
</dbReference>
<gene>
    <name evidence="3" type="ORF">PS723_00977</name>
</gene>